<comment type="similarity">
    <text evidence="2 8">Belongs to the auxin efflux carrier (TC 2.A.69.1) family.</text>
</comment>
<feature type="transmembrane region" description="Helical" evidence="8">
    <location>
        <begin position="445"/>
        <end position="468"/>
    </location>
</feature>
<keyword evidence="5 8" id="KW-1133">Transmembrane helix</keyword>
<keyword evidence="7 8" id="KW-0927">Auxin signaling pathway</keyword>
<gene>
    <name evidence="9" type="ORF">NE237_021888</name>
</gene>
<evidence type="ECO:0000313" key="10">
    <source>
        <dbReference type="Proteomes" id="UP001141806"/>
    </source>
</evidence>
<dbReference type="GO" id="GO:0005783">
    <property type="term" value="C:endoplasmic reticulum"/>
    <property type="evidence" value="ECO:0007669"/>
    <property type="project" value="TreeGrafter"/>
</dbReference>
<proteinExistence type="inferred from homology"/>
<evidence type="ECO:0000256" key="5">
    <source>
        <dbReference type="ARBA" id="ARBA00022989"/>
    </source>
</evidence>
<dbReference type="Pfam" id="PF03547">
    <property type="entry name" value="Mem_trans"/>
    <property type="match status" value="1"/>
</dbReference>
<evidence type="ECO:0000256" key="2">
    <source>
        <dbReference type="ARBA" id="ARBA00009177"/>
    </source>
</evidence>
<dbReference type="GO" id="GO:0009734">
    <property type="term" value="P:auxin-activated signaling pathway"/>
    <property type="evidence" value="ECO:0007669"/>
    <property type="project" value="UniProtKB-UniRule"/>
</dbReference>
<dbReference type="InterPro" id="IPR051107">
    <property type="entry name" value="Auxin_Efflux_Carrier"/>
</dbReference>
<dbReference type="GO" id="GO:0009926">
    <property type="term" value="P:auxin polar transport"/>
    <property type="evidence" value="ECO:0007669"/>
    <property type="project" value="TreeGrafter"/>
</dbReference>
<feature type="transmembrane region" description="Helical" evidence="8">
    <location>
        <begin position="272"/>
        <end position="292"/>
    </location>
</feature>
<dbReference type="PANTHER" id="PTHR31752">
    <property type="entry name" value="AUXIN EFFLUX CARRIER COMPONENT 1B-RELATED"/>
    <property type="match status" value="1"/>
</dbReference>
<feature type="transmembrane region" description="Helical" evidence="8">
    <location>
        <begin position="413"/>
        <end position="433"/>
    </location>
</feature>
<feature type="transmembrane region" description="Helical" evidence="8">
    <location>
        <begin position="384"/>
        <end position="401"/>
    </location>
</feature>
<dbReference type="AlphaFoldDB" id="A0A9Q0H9C8"/>
<comment type="caution">
    <text evidence="9">The sequence shown here is derived from an EMBL/GenBank/DDBJ whole genome shotgun (WGS) entry which is preliminary data.</text>
</comment>
<dbReference type="NCBIfam" id="TIGR00946">
    <property type="entry name" value="2a69"/>
    <property type="match status" value="1"/>
</dbReference>
<reference evidence="9" key="1">
    <citation type="journal article" date="2023" name="Plant J.">
        <title>The genome of the king protea, Protea cynaroides.</title>
        <authorList>
            <person name="Chang J."/>
            <person name="Duong T.A."/>
            <person name="Schoeman C."/>
            <person name="Ma X."/>
            <person name="Roodt D."/>
            <person name="Barker N."/>
            <person name="Li Z."/>
            <person name="Van de Peer Y."/>
            <person name="Mizrachi E."/>
        </authorList>
    </citation>
    <scope>NUCLEOTIDE SEQUENCE</scope>
    <source>
        <tissue evidence="9">Young leaves</tissue>
    </source>
</reference>
<keyword evidence="10" id="KW-1185">Reference proteome</keyword>
<dbReference type="OrthoDB" id="2133778at2759"/>
<protein>
    <recommendedName>
        <fullName evidence="8">Auxin efflux carrier component</fullName>
    </recommendedName>
</protein>
<comment type="subcellular location">
    <subcellularLocation>
        <location evidence="1 8">Membrane</location>
        <topology evidence="1 8">Multi-pass membrane protein</topology>
    </subcellularLocation>
</comment>
<evidence type="ECO:0000256" key="1">
    <source>
        <dbReference type="ARBA" id="ARBA00004141"/>
    </source>
</evidence>
<evidence type="ECO:0000256" key="6">
    <source>
        <dbReference type="ARBA" id="ARBA00023136"/>
    </source>
</evidence>
<feature type="transmembrane region" description="Helical" evidence="8">
    <location>
        <begin position="506"/>
        <end position="525"/>
    </location>
</feature>
<keyword evidence="4 8" id="KW-0812">Transmembrane</keyword>
<feature type="transmembrane region" description="Helical" evidence="8">
    <location>
        <begin position="304"/>
        <end position="324"/>
    </location>
</feature>
<dbReference type="GO" id="GO:0010329">
    <property type="term" value="F:auxin efflux transmembrane transporter activity"/>
    <property type="evidence" value="ECO:0007669"/>
    <property type="project" value="TreeGrafter"/>
</dbReference>
<dbReference type="GO" id="GO:0005886">
    <property type="term" value="C:plasma membrane"/>
    <property type="evidence" value="ECO:0007669"/>
    <property type="project" value="TreeGrafter"/>
</dbReference>
<sequence length="528" mass="58240">MRVPKLANDVYRCERRNGIVFYINHLVRKYPPPITIMLITGDEVLIPSVLDWAQNGHNILLVTPRQVCVPSAVLDAIAGFNMRNGNSLGSWCISSKTSDFSKLNGNFKKMLYAAVDLNQYMQTIEDLWSRPAQQLGCWSFGITNTEEGSLKVVLKQNNSQISSCDYIFVIGDMISLADVYHVLEATIPLYVTMILAYMSVKWWKLFTLDQCSGINKFVAKFSIPLLSFTVISKTNPYQMNLKLLLSDSLQKLLAFLLLAISTKISSRGNLDWLITGLSVSTLPNTLILGIPLLKAMYGDEATALLAQIVVLQSLIWYNLLLFLYEFRAAEAVFVTPSLEATGQAVAPQGAQLKEGEETRATTTRKLKIKQILLTVGRKLISNPNTHATLVGLIWAFIHFRWGPNLPVIVDKSISILSDGGLGMAMFSIGLFMASQARIIACGTRMAALAMGTRFLVGPALMAISSLVFGLRSTLFKVVVIQAALPQGIVPFVFAKEYNVHPDILSTGVIFGMLIAIPIAISYYLLLAL</sequence>
<dbReference type="InterPro" id="IPR004776">
    <property type="entry name" value="Mem_transp_PIN-like"/>
</dbReference>
<dbReference type="PANTHER" id="PTHR31752:SF40">
    <property type="entry name" value="AUXIN EFFLUX CARRIER COMPONENT 8"/>
    <property type="match status" value="1"/>
</dbReference>
<dbReference type="InterPro" id="IPR014024">
    <property type="entry name" value="Auxin_eff_plant"/>
</dbReference>
<dbReference type="EMBL" id="JAMYWD010000009">
    <property type="protein sequence ID" value="KAJ4961978.1"/>
    <property type="molecule type" value="Genomic_DNA"/>
</dbReference>
<organism evidence="9 10">
    <name type="scientific">Protea cynaroides</name>
    <dbReference type="NCBI Taxonomy" id="273540"/>
    <lineage>
        <taxon>Eukaryota</taxon>
        <taxon>Viridiplantae</taxon>
        <taxon>Streptophyta</taxon>
        <taxon>Embryophyta</taxon>
        <taxon>Tracheophyta</taxon>
        <taxon>Spermatophyta</taxon>
        <taxon>Magnoliopsida</taxon>
        <taxon>Proteales</taxon>
        <taxon>Proteaceae</taxon>
        <taxon>Protea</taxon>
    </lineage>
</organism>
<keyword evidence="3 8" id="KW-0813">Transport</keyword>
<dbReference type="Proteomes" id="UP001141806">
    <property type="component" value="Unassembled WGS sequence"/>
</dbReference>
<keyword evidence="6 8" id="KW-0472">Membrane</keyword>
<accession>A0A9Q0H9C8</accession>
<evidence type="ECO:0000256" key="8">
    <source>
        <dbReference type="RuleBase" id="RU362108"/>
    </source>
</evidence>
<evidence type="ECO:0000256" key="3">
    <source>
        <dbReference type="ARBA" id="ARBA00022448"/>
    </source>
</evidence>
<evidence type="ECO:0000256" key="7">
    <source>
        <dbReference type="ARBA" id="ARBA00023294"/>
    </source>
</evidence>
<name>A0A9Q0H9C8_9MAGN</name>
<evidence type="ECO:0000313" key="9">
    <source>
        <dbReference type="EMBL" id="KAJ4961978.1"/>
    </source>
</evidence>
<comment type="function">
    <text evidence="8">May act as a component of the auxin efflux carrier.</text>
</comment>
<evidence type="ECO:0000256" key="4">
    <source>
        <dbReference type="ARBA" id="ARBA00022692"/>
    </source>
</evidence>
<comment type="caution">
    <text evidence="8">Lacks conserved residue(s) required for the propagation of feature annotation.</text>
</comment>